<dbReference type="Proteomes" id="UP000261285">
    <property type="component" value="Unassembled WGS sequence"/>
</dbReference>
<accession>A0A3E5GEN8</accession>
<keyword evidence="5" id="KW-1185">Reference proteome</keyword>
<gene>
    <name evidence="3" type="ORF">DW265_03940</name>
    <name evidence="2" type="ORF">DXB16_06430</name>
</gene>
<evidence type="ECO:0000313" key="2">
    <source>
        <dbReference type="EMBL" id="RGO33130.1"/>
    </source>
</evidence>
<dbReference type="Gene3D" id="3.40.50.300">
    <property type="entry name" value="P-loop containing nucleotide triphosphate hydrolases"/>
    <property type="match status" value="1"/>
</dbReference>
<dbReference type="Proteomes" id="UP000284095">
    <property type="component" value="Unassembled WGS sequence"/>
</dbReference>
<name>A0A3E5GEN8_9FIRM</name>
<evidence type="ECO:0000313" key="5">
    <source>
        <dbReference type="Proteomes" id="UP000284095"/>
    </source>
</evidence>
<feature type="region of interest" description="Disordered" evidence="1">
    <location>
        <begin position="1"/>
        <end position="20"/>
    </location>
</feature>
<organism evidence="2 4">
    <name type="scientific">Dorea longicatena</name>
    <dbReference type="NCBI Taxonomy" id="88431"/>
    <lineage>
        <taxon>Bacteria</taxon>
        <taxon>Bacillati</taxon>
        <taxon>Bacillota</taxon>
        <taxon>Clostridia</taxon>
        <taxon>Lachnospirales</taxon>
        <taxon>Lachnospiraceae</taxon>
        <taxon>Dorea</taxon>
    </lineage>
</organism>
<evidence type="ECO:0000256" key="1">
    <source>
        <dbReference type="SAM" id="MobiDB-lite"/>
    </source>
</evidence>
<evidence type="ECO:0000313" key="4">
    <source>
        <dbReference type="Proteomes" id="UP000261285"/>
    </source>
</evidence>
<proteinExistence type="predicted"/>
<dbReference type="AlphaFoldDB" id="A0A3E5GEN8"/>
<sequence>MKNADYMIDMGPGGGDAGETIVAAGTPEDIMASEQSITEKYLKTERG</sequence>
<comment type="caution">
    <text evidence="2">The sequence shown here is derived from an EMBL/GenBank/DDBJ whole genome shotgun (WGS) entry which is preliminary data.</text>
</comment>
<dbReference type="EMBL" id="QSVN01000005">
    <property type="protein sequence ID" value="RGO33130.1"/>
    <property type="molecule type" value="Genomic_DNA"/>
</dbReference>
<reference evidence="4 5" key="1">
    <citation type="submission" date="2018-08" db="EMBL/GenBank/DDBJ databases">
        <title>A genome reference for cultivated species of the human gut microbiota.</title>
        <authorList>
            <person name="Zou Y."/>
            <person name="Xue W."/>
            <person name="Luo G."/>
        </authorList>
    </citation>
    <scope>NUCLEOTIDE SEQUENCE [LARGE SCALE GENOMIC DNA]</scope>
    <source>
        <strain evidence="3 5">AM22-22</strain>
        <strain evidence="2 4">OM02-16</strain>
    </source>
</reference>
<evidence type="ECO:0000313" key="3">
    <source>
        <dbReference type="EMBL" id="RHG27609.1"/>
    </source>
</evidence>
<dbReference type="InterPro" id="IPR027417">
    <property type="entry name" value="P-loop_NTPase"/>
</dbReference>
<dbReference type="EMBL" id="QRIC01000005">
    <property type="protein sequence ID" value="RHG27609.1"/>
    <property type="molecule type" value="Genomic_DNA"/>
</dbReference>
<protein>
    <submittedName>
        <fullName evidence="2">Excinuclease ABC, A subunit</fullName>
    </submittedName>
</protein>